<dbReference type="Proteomes" id="UP000005426">
    <property type="component" value="Unassembled WGS sequence"/>
</dbReference>
<dbReference type="EMBL" id="ABDG02000025">
    <property type="protein sequence ID" value="EHK44481.1"/>
    <property type="molecule type" value="Genomic_DNA"/>
</dbReference>
<dbReference type="PANTHER" id="PTHR42877">
    <property type="entry name" value="L-ORNITHINE N(5)-MONOOXYGENASE-RELATED"/>
    <property type="match status" value="1"/>
</dbReference>
<name>G9NYG9_HYPAI</name>
<dbReference type="Pfam" id="PF13450">
    <property type="entry name" value="NAD_binding_8"/>
    <property type="match status" value="1"/>
</dbReference>
<evidence type="ECO:0000313" key="6">
    <source>
        <dbReference type="Proteomes" id="UP000005426"/>
    </source>
</evidence>
<evidence type="ECO:0000256" key="3">
    <source>
        <dbReference type="ARBA" id="ARBA00022827"/>
    </source>
</evidence>
<proteinExistence type="inferred from homology"/>
<dbReference type="eggNOG" id="KOG1399">
    <property type="taxonomic scope" value="Eukaryota"/>
</dbReference>
<dbReference type="GO" id="GO:0050661">
    <property type="term" value="F:NADP binding"/>
    <property type="evidence" value="ECO:0007669"/>
    <property type="project" value="InterPro"/>
</dbReference>
<evidence type="ECO:0000256" key="4">
    <source>
        <dbReference type="ARBA" id="ARBA00023002"/>
    </source>
</evidence>
<dbReference type="HOGENOM" id="CLU_006937_6_2_1"/>
<dbReference type="InterPro" id="IPR036188">
    <property type="entry name" value="FAD/NAD-bd_sf"/>
</dbReference>
<dbReference type="GO" id="GO:0050660">
    <property type="term" value="F:flavin adenine dinucleotide binding"/>
    <property type="evidence" value="ECO:0007669"/>
    <property type="project" value="InterPro"/>
</dbReference>
<evidence type="ECO:0000256" key="2">
    <source>
        <dbReference type="ARBA" id="ARBA00022630"/>
    </source>
</evidence>
<dbReference type="InterPro" id="IPR051209">
    <property type="entry name" value="FAD-bind_Monooxygenase_sf"/>
</dbReference>
<dbReference type="Pfam" id="PF00743">
    <property type="entry name" value="FMO-like"/>
    <property type="match status" value="1"/>
</dbReference>
<reference evidence="5 6" key="1">
    <citation type="journal article" date="2011" name="Genome Biol.">
        <title>Comparative genome sequence analysis underscores mycoparasitism as the ancestral life style of Trichoderma.</title>
        <authorList>
            <person name="Kubicek C.P."/>
            <person name="Herrera-Estrella A."/>
            <person name="Seidl-Seiboth V."/>
            <person name="Martinez D.A."/>
            <person name="Druzhinina I.S."/>
            <person name="Thon M."/>
            <person name="Zeilinger S."/>
            <person name="Casas-Flores S."/>
            <person name="Horwitz B.A."/>
            <person name="Mukherjee P.K."/>
            <person name="Mukherjee M."/>
            <person name="Kredics L."/>
            <person name="Alcaraz L.D."/>
            <person name="Aerts A."/>
            <person name="Antal Z."/>
            <person name="Atanasova L."/>
            <person name="Cervantes-Badillo M.G."/>
            <person name="Challacombe J."/>
            <person name="Chertkov O."/>
            <person name="McCluskey K."/>
            <person name="Coulpier F."/>
            <person name="Deshpande N."/>
            <person name="von Doehren H."/>
            <person name="Ebbole D.J."/>
            <person name="Esquivel-Naranjo E.U."/>
            <person name="Fekete E."/>
            <person name="Flipphi M."/>
            <person name="Glaser F."/>
            <person name="Gomez-Rodriguez E.Y."/>
            <person name="Gruber S."/>
            <person name="Han C."/>
            <person name="Henrissat B."/>
            <person name="Hermosa R."/>
            <person name="Hernandez-Onate M."/>
            <person name="Karaffa L."/>
            <person name="Kosti I."/>
            <person name="Le Crom S."/>
            <person name="Lindquist E."/>
            <person name="Lucas S."/>
            <person name="Luebeck M."/>
            <person name="Luebeck P.S."/>
            <person name="Margeot A."/>
            <person name="Metz B."/>
            <person name="Misra M."/>
            <person name="Nevalainen H."/>
            <person name="Omann M."/>
            <person name="Packer N."/>
            <person name="Perrone G."/>
            <person name="Uresti-Rivera E.E."/>
            <person name="Salamov A."/>
            <person name="Schmoll M."/>
            <person name="Seiboth B."/>
            <person name="Shapiro H."/>
            <person name="Sukno S."/>
            <person name="Tamayo-Ramos J.A."/>
            <person name="Tisch D."/>
            <person name="Wiest A."/>
            <person name="Wilkinson H.H."/>
            <person name="Zhang M."/>
            <person name="Coutinho P.M."/>
            <person name="Kenerley C.M."/>
            <person name="Monte E."/>
            <person name="Baker S.E."/>
            <person name="Grigoriev I.V."/>
        </authorList>
    </citation>
    <scope>NUCLEOTIDE SEQUENCE [LARGE SCALE GENOMIC DNA]</scope>
    <source>
        <strain evidence="6">ATCC 20476 / IMI 206040</strain>
    </source>
</reference>
<dbReference type="GO" id="GO:0004499">
    <property type="term" value="F:N,N-dimethylaniline monooxygenase activity"/>
    <property type="evidence" value="ECO:0007669"/>
    <property type="project" value="InterPro"/>
</dbReference>
<comment type="caution">
    <text evidence="5">The sequence shown here is derived from an EMBL/GenBank/DDBJ whole genome shotgun (WGS) entry which is preliminary data.</text>
</comment>
<evidence type="ECO:0008006" key="7">
    <source>
        <dbReference type="Google" id="ProtNLM"/>
    </source>
</evidence>
<protein>
    <recommendedName>
        <fullName evidence="7">FAD/NAD(P)-binding domain-containing protein</fullName>
    </recommendedName>
</protein>
<dbReference type="OMA" id="SKGCHAW"/>
<dbReference type="OrthoDB" id="74360at2759"/>
<dbReference type="Gene3D" id="3.50.50.60">
    <property type="entry name" value="FAD/NAD(P)-binding domain"/>
    <property type="match status" value="2"/>
</dbReference>
<keyword evidence="2" id="KW-0285">Flavoprotein</keyword>
<organism evidence="5 6">
    <name type="scientific">Hypocrea atroviridis (strain ATCC 20476 / IMI 206040)</name>
    <name type="common">Trichoderma atroviride</name>
    <dbReference type="NCBI Taxonomy" id="452589"/>
    <lineage>
        <taxon>Eukaryota</taxon>
        <taxon>Fungi</taxon>
        <taxon>Dikarya</taxon>
        <taxon>Ascomycota</taxon>
        <taxon>Pezizomycotina</taxon>
        <taxon>Sordariomycetes</taxon>
        <taxon>Hypocreomycetidae</taxon>
        <taxon>Hypocreales</taxon>
        <taxon>Hypocreaceae</taxon>
        <taxon>Trichoderma</taxon>
    </lineage>
</organism>
<accession>G9NYG9</accession>
<dbReference type="SUPFAM" id="SSF51905">
    <property type="entry name" value="FAD/NAD(P)-binding domain"/>
    <property type="match status" value="2"/>
</dbReference>
<evidence type="ECO:0000313" key="5">
    <source>
        <dbReference type="EMBL" id="EHK44481.1"/>
    </source>
</evidence>
<dbReference type="AlphaFoldDB" id="G9NYG9"/>
<dbReference type="InterPro" id="IPR020946">
    <property type="entry name" value="Flavin_mOase-like"/>
</dbReference>
<keyword evidence="6" id="KW-1185">Reference proteome</keyword>
<sequence>MTDNKPSVTLGKRPSNWVPLLDEPLRQERKLRVVCVGGGWSGMTLAHKLTHELKWDYFIDLQIYEKNPDLGGTWYENRYPGAACDSNPDWTTFYADSPEIWQYMKDTAKKWDLEGHMFGKWRLKVDHHGEVIQDECDVLINATGFLHKWSWPNIQGLHNFKGKLVHTAAWDQSLDWSGQRIVLIGNGSSAIQVLPQVQKTAKKVVTYVRSPTWIAANFLNQFSEDGSKVFTEEQRKEFRENPERLYQLRKKLEHGFNELFKAMVIMRQRLRRNSELINRLVPRFTAGCRRLTPGDGYLEALQEDNVKTTWSSIIGVTEKGMLTADGEEEVDIIVTATGFDVSYKPNWNLVGRNGATLNELWAKDLLSYLGIAAPEHPSYFIFAGPNTPVAHGLFSGSCDAMATYVLKWCRKIASEDIKSICVLPDVIDDLDVWSQEMLSHTVWAAPCRSWYKNGRTDGRITAPHAGSVIHYRELLEDIRGEDFKIEYRSTNRFRFLGNGFTKRDINGEDLGYYLNAPAVKDA</sequence>
<evidence type="ECO:0000256" key="1">
    <source>
        <dbReference type="ARBA" id="ARBA00010139"/>
    </source>
</evidence>
<gene>
    <name evidence="5" type="ORF">TRIATDRAFT_79502</name>
</gene>
<comment type="similarity">
    <text evidence="1">Belongs to the FAD-binding monooxygenase family.</text>
</comment>
<dbReference type="PANTHER" id="PTHR42877:SF11">
    <property type="entry name" value="MONOOXYGENASE, PUTATIVE (AFU_ORTHOLOGUE AFUA_6G13790)-RELATED"/>
    <property type="match status" value="1"/>
</dbReference>
<keyword evidence="3" id="KW-0274">FAD</keyword>
<keyword evidence="4" id="KW-0560">Oxidoreductase</keyword>